<dbReference type="Proteomes" id="UP000652761">
    <property type="component" value="Unassembled WGS sequence"/>
</dbReference>
<keyword evidence="2" id="KW-1185">Reference proteome</keyword>
<gene>
    <name evidence="1" type="ORF">Taro_052561</name>
</gene>
<reference evidence="1" key="1">
    <citation type="submission" date="2017-07" db="EMBL/GenBank/DDBJ databases">
        <title>Taro Niue Genome Assembly and Annotation.</title>
        <authorList>
            <person name="Atibalentja N."/>
            <person name="Keating K."/>
            <person name="Fields C.J."/>
        </authorList>
    </citation>
    <scope>NUCLEOTIDE SEQUENCE</scope>
    <source>
        <strain evidence="1">Niue_2</strain>
        <tissue evidence="1">Leaf</tissue>
    </source>
</reference>
<evidence type="ECO:0000313" key="2">
    <source>
        <dbReference type="Proteomes" id="UP000652761"/>
    </source>
</evidence>
<sequence>MDRQREGHLLPLFVCFDLCKPSSWSRPKFFWVFGRDLNRAQAGGRDSRAWYHVTQERRNPMKSICAPGRDLGIDQSTSRVGLRAAWEFGSL</sequence>
<dbReference type="EMBL" id="NMUH01009012">
    <property type="protein sequence ID" value="MQM19555.1"/>
    <property type="molecule type" value="Genomic_DNA"/>
</dbReference>
<accession>A0A843XKG5</accession>
<protein>
    <submittedName>
        <fullName evidence="1">Uncharacterized protein</fullName>
    </submittedName>
</protein>
<evidence type="ECO:0000313" key="1">
    <source>
        <dbReference type="EMBL" id="MQM19555.1"/>
    </source>
</evidence>
<organism evidence="1 2">
    <name type="scientific">Colocasia esculenta</name>
    <name type="common">Wild taro</name>
    <name type="synonym">Arum esculentum</name>
    <dbReference type="NCBI Taxonomy" id="4460"/>
    <lineage>
        <taxon>Eukaryota</taxon>
        <taxon>Viridiplantae</taxon>
        <taxon>Streptophyta</taxon>
        <taxon>Embryophyta</taxon>
        <taxon>Tracheophyta</taxon>
        <taxon>Spermatophyta</taxon>
        <taxon>Magnoliopsida</taxon>
        <taxon>Liliopsida</taxon>
        <taxon>Araceae</taxon>
        <taxon>Aroideae</taxon>
        <taxon>Colocasieae</taxon>
        <taxon>Colocasia</taxon>
    </lineage>
</organism>
<proteinExistence type="predicted"/>
<name>A0A843XKG5_COLES</name>
<dbReference type="AlphaFoldDB" id="A0A843XKG5"/>
<comment type="caution">
    <text evidence="1">The sequence shown here is derived from an EMBL/GenBank/DDBJ whole genome shotgun (WGS) entry which is preliminary data.</text>
</comment>